<reference evidence="2" key="1">
    <citation type="submission" date="2017-03" db="EMBL/GenBank/DDBJ databases">
        <title>Genomes of endolithic fungi from Antarctica.</title>
        <authorList>
            <person name="Coleine C."/>
            <person name="Masonjones S."/>
            <person name="Stajich J.E."/>
        </authorList>
    </citation>
    <scope>NUCLEOTIDE SEQUENCE [LARGE SCALE GENOMIC DNA]</scope>
    <source>
        <strain evidence="2">CCFEE 5527</strain>
    </source>
</reference>
<dbReference type="Gene3D" id="1.10.510.10">
    <property type="entry name" value="Transferase(Phosphotransferase) domain 1"/>
    <property type="match status" value="1"/>
</dbReference>
<dbReference type="OrthoDB" id="5418235at2759"/>
<dbReference type="InterPro" id="IPR011009">
    <property type="entry name" value="Kinase-like_dom_sf"/>
</dbReference>
<sequence>MESYGHSHLVNPRATYLTKLYTDAKRRSLISIDFKPPLTVSQSISNEQFAALLKKFRIQKDRFTAWGLEWNDGDGKGEDVGIDGAVAQAGFTEIVESVMRNVDEVLAQLESVNAGGLSSKAGERMITPAPFDETRYLELLKEYTSSIDTLDDLSRMRHAMARGEHPKYEPEVPSLPVPSVADKWTTSSARSYATSIAPSVDSEITLVEPLKFVPPTLSPYSGLPSRFDISAIRLPEEGPPPYESVGVPVTTRLVGRLLRARVPESVTKVLGSDNAQVPVLVEYASYDATYLNTGVPPPLERLRWLRGALKPMRVDSQHNISLLGYFEDPSAPRFGLVYDLPYAIQTQMLTSSAQPPETFTPLSLLNLIRKARPSTHAAPVDTEPPPLETRFRLALRLTEQLHALHSQGLAHGNINSSSVLFSTMSNDSPIARTKRLRAPIWASFDIFAKCSVEGLDRAANLNIYRHPSDHPHDANRDIAADVRYDMYSLALLLLEIGLWHPLGELYKAKYTIRDFKIRLQQLWIPKLAAKCGLSYMRAVQACMAIVDRADGQGLTT</sequence>
<evidence type="ECO:0008006" key="3">
    <source>
        <dbReference type="Google" id="ProtNLM"/>
    </source>
</evidence>
<name>A0A1V8SI06_9PEZI</name>
<keyword evidence="2" id="KW-1185">Reference proteome</keyword>
<dbReference type="AlphaFoldDB" id="A0A1V8SI06"/>
<dbReference type="PANTHER" id="PTHR37542:SF2">
    <property type="entry name" value="PROTEIN KINASE DOMAIN-CONTAINING PROTEIN"/>
    <property type="match status" value="1"/>
</dbReference>
<organism evidence="1 2">
    <name type="scientific">Cryoendolithus antarcticus</name>
    <dbReference type="NCBI Taxonomy" id="1507870"/>
    <lineage>
        <taxon>Eukaryota</taxon>
        <taxon>Fungi</taxon>
        <taxon>Dikarya</taxon>
        <taxon>Ascomycota</taxon>
        <taxon>Pezizomycotina</taxon>
        <taxon>Dothideomycetes</taxon>
        <taxon>Dothideomycetidae</taxon>
        <taxon>Cladosporiales</taxon>
        <taxon>Cladosporiaceae</taxon>
        <taxon>Cryoendolithus</taxon>
    </lineage>
</organism>
<proteinExistence type="predicted"/>
<dbReference type="SUPFAM" id="SSF56112">
    <property type="entry name" value="Protein kinase-like (PK-like)"/>
    <property type="match status" value="1"/>
</dbReference>
<gene>
    <name evidence="1" type="ORF">B0A48_15863</name>
</gene>
<protein>
    <recommendedName>
        <fullName evidence="3">Protein kinase domain-containing protein</fullName>
    </recommendedName>
</protein>
<accession>A0A1V8SI06</accession>
<dbReference type="EMBL" id="NAJO01000045">
    <property type="protein sequence ID" value="OQN98600.1"/>
    <property type="molecule type" value="Genomic_DNA"/>
</dbReference>
<dbReference type="Proteomes" id="UP000192596">
    <property type="component" value="Unassembled WGS sequence"/>
</dbReference>
<dbReference type="InParanoid" id="A0A1V8SI06"/>
<comment type="caution">
    <text evidence="1">The sequence shown here is derived from an EMBL/GenBank/DDBJ whole genome shotgun (WGS) entry which is preliminary data.</text>
</comment>
<dbReference type="STRING" id="1507870.A0A1V8SI06"/>
<evidence type="ECO:0000313" key="2">
    <source>
        <dbReference type="Proteomes" id="UP000192596"/>
    </source>
</evidence>
<dbReference type="PANTHER" id="PTHR37542">
    <property type="entry name" value="HELO DOMAIN-CONTAINING PROTEIN-RELATED"/>
    <property type="match status" value="1"/>
</dbReference>
<evidence type="ECO:0000313" key="1">
    <source>
        <dbReference type="EMBL" id="OQN98600.1"/>
    </source>
</evidence>